<dbReference type="Proteomes" id="UP001304300">
    <property type="component" value="Chromosome"/>
</dbReference>
<accession>A0AAQ3LAP2</accession>
<keyword evidence="4" id="KW-1185">Reference proteome</keyword>
<gene>
    <name evidence="3" type="ORF">RZN69_06035</name>
</gene>
<dbReference type="InterPro" id="IPR044060">
    <property type="entry name" value="Bacterial_rp_domain"/>
</dbReference>
<dbReference type="RefSeq" id="WP_317835169.1">
    <property type="nucleotide sequence ID" value="NZ_CP136920.1"/>
</dbReference>
<evidence type="ECO:0000259" key="2">
    <source>
        <dbReference type="Pfam" id="PF18998"/>
    </source>
</evidence>
<dbReference type="EMBL" id="CP136920">
    <property type="protein sequence ID" value="WOO42644.1"/>
    <property type="molecule type" value="Genomic_DNA"/>
</dbReference>
<feature type="chain" id="PRO_5042845347" description="Bacterial repeat domain-containing protein" evidence="1">
    <location>
        <begin position="24"/>
        <end position="449"/>
    </location>
</feature>
<evidence type="ECO:0000313" key="3">
    <source>
        <dbReference type="EMBL" id="WOO42644.1"/>
    </source>
</evidence>
<evidence type="ECO:0000256" key="1">
    <source>
        <dbReference type="SAM" id="SignalP"/>
    </source>
</evidence>
<dbReference type="AlphaFoldDB" id="A0AAQ3LAP2"/>
<dbReference type="KEGG" id="puo:RZN69_06035"/>
<reference evidence="3 4" key="1">
    <citation type="submission" date="2023-10" db="EMBL/GenBank/DDBJ databases">
        <title>Rubellicoccus peritrichatus gen. nov., sp. nov., isolated from an algae of coral reef tank.</title>
        <authorList>
            <person name="Luo J."/>
        </authorList>
    </citation>
    <scope>NUCLEOTIDE SEQUENCE [LARGE SCALE GENOMIC DNA]</scope>
    <source>
        <strain evidence="3 4">CR14</strain>
    </source>
</reference>
<name>A0AAQ3LAP2_9BACT</name>
<keyword evidence="1" id="KW-0732">Signal</keyword>
<feature type="domain" description="Bacterial repeat" evidence="2">
    <location>
        <begin position="249"/>
        <end position="301"/>
    </location>
</feature>
<feature type="signal peptide" evidence="1">
    <location>
        <begin position="1"/>
        <end position="23"/>
    </location>
</feature>
<evidence type="ECO:0000313" key="4">
    <source>
        <dbReference type="Proteomes" id="UP001304300"/>
    </source>
</evidence>
<protein>
    <recommendedName>
        <fullName evidence="2">Bacterial repeat domain-containing protein</fullName>
    </recommendedName>
</protein>
<organism evidence="3 4">
    <name type="scientific">Rubellicoccus peritrichatus</name>
    <dbReference type="NCBI Taxonomy" id="3080537"/>
    <lineage>
        <taxon>Bacteria</taxon>
        <taxon>Pseudomonadati</taxon>
        <taxon>Verrucomicrobiota</taxon>
        <taxon>Opitutia</taxon>
        <taxon>Puniceicoccales</taxon>
        <taxon>Cerasicoccaceae</taxon>
        <taxon>Rubellicoccus</taxon>
    </lineage>
</organism>
<dbReference type="Pfam" id="PF18998">
    <property type="entry name" value="Flg_new_2"/>
    <property type="match status" value="1"/>
</dbReference>
<sequence>MKFRLKFLQVFVVSIFSFSVAQAQTTFFDNTFIEPGFAGGTDTEFADFYPTTYAYTEWDDPFNTPVPDDVNQPDPDDPNNFSDNLDAVLVQNGTSTAFKTSSGGIYSFAESLRFTIYDDPGYNPGQVILQVGSIGSLPDSESAFLYYRETPGGAISEAIPYTNIGFLTDTGSGFTQGLMAWEWDLSGLNVAEYYITFGATGTSMSFQRAMLDTQAGFDAELANAVFLSTNGGFENVGGVTHSLSGGNAQISYDAGQSVELQATANTDWTFLRWSGATESTSATTTVTMPDGNLSATAIFAPQNYAAWSEDAIRPGQFGGNPLVNGVSGADPNFNGLINVLEYALGGSPENNDDLSMVVPQSDITADGRFVTLSYRRQPVATDLTYRVLVSSDLVTWNYNGDGGGPYYSESISTTYDEDGMQTVTVTDLTDLDTLSPSRIRLMRLEVILN</sequence>
<proteinExistence type="predicted"/>